<proteinExistence type="predicted"/>
<evidence type="ECO:0000256" key="2">
    <source>
        <dbReference type="ARBA" id="ARBA00022884"/>
    </source>
</evidence>
<evidence type="ECO:0000313" key="6">
    <source>
        <dbReference type="EMBL" id="CAK0784243.1"/>
    </source>
</evidence>
<protein>
    <recommendedName>
        <fullName evidence="5">RRM domain-containing protein</fullName>
    </recommendedName>
</protein>
<evidence type="ECO:0000259" key="5">
    <source>
        <dbReference type="PROSITE" id="PS50102"/>
    </source>
</evidence>
<feature type="domain" description="RRM" evidence="5">
    <location>
        <begin position="115"/>
        <end position="193"/>
    </location>
</feature>
<dbReference type="SMART" id="SM00360">
    <property type="entry name" value="RRM"/>
    <property type="match status" value="2"/>
</dbReference>
<dbReference type="GO" id="GO:0006417">
    <property type="term" value="P:regulation of translation"/>
    <property type="evidence" value="ECO:0007669"/>
    <property type="project" value="TreeGrafter"/>
</dbReference>
<dbReference type="PANTHER" id="PTHR48032">
    <property type="entry name" value="RNA-BINDING PROTEIN MUSASHI HOMOLOG RBP6"/>
    <property type="match status" value="1"/>
</dbReference>
<feature type="region of interest" description="Disordered" evidence="4">
    <location>
        <begin position="1"/>
        <end position="28"/>
    </location>
</feature>
<dbReference type="PANTHER" id="PTHR48032:SF6">
    <property type="entry name" value="RNA-BINDING (RRM_RBD_RNP MOTIFS) FAMILY PROTEIN"/>
    <property type="match status" value="1"/>
</dbReference>
<feature type="compositionally biased region" description="Acidic residues" evidence="4">
    <location>
        <begin position="8"/>
        <end position="17"/>
    </location>
</feature>
<dbReference type="InterPro" id="IPR035979">
    <property type="entry name" value="RBD_domain_sf"/>
</dbReference>
<dbReference type="GO" id="GO:0003729">
    <property type="term" value="F:mRNA binding"/>
    <property type="evidence" value="ECO:0007669"/>
    <property type="project" value="TreeGrafter"/>
</dbReference>
<evidence type="ECO:0000256" key="3">
    <source>
        <dbReference type="PROSITE-ProRule" id="PRU00176"/>
    </source>
</evidence>
<dbReference type="CDD" id="cd12330">
    <property type="entry name" value="RRM2_Hrp1p"/>
    <property type="match status" value="1"/>
</dbReference>
<evidence type="ECO:0000256" key="4">
    <source>
        <dbReference type="SAM" id="MobiDB-lite"/>
    </source>
</evidence>
<dbReference type="Gene3D" id="3.30.70.330">
    <property type="match status" value="2"/>
</dbReference>
<dbReference type="AlphaFoldDB" id="A0AAV1IED6"/>
<gene>
    <name evidence="6" type="ORF">CVIRNUC_007447</name>
</gene>
<dbReference type="SUPFAM" id="SSF54928">
    <property type="entry name" value="RNA-binding domain, RBD"/>
    <property type="match status" value="2"/>
</dbReference>
<keyword evidence="2 3" id="KW-0694">RNA-binding</keyword>
<name>A0AAV1IED6_9CHLO</name>
<reference evidence="6 7" key="1">
    <citation type="submission" date="2023-10" db="EMBL/GenBank/DDBJ databases">
        <authorList>
            <person name="Maclean D."/>
            <person name="Macfadyen A."/>
        </authorList>
    </citation>
    <scope>NUCLEOTIDE SEQUENCE [LARGE SCALE GENOMIC DNA]</scope>
</reference>
<evidence type="ECO:0000256" key="1">
    <source>
        <dbReference type="ARBA" id="ARBA00022737"/>
    </source>
</evidence>
<keyword evidence="7" id="KW-1185">Reference proteome</keyword>
<feature type="domain" description="RRM" evidence="5">
    <location>
        <begin position="30"/>
        <end position="107"/>
    </location>
</feature>
<dbReference type="PROSITE" id="PS50102">
    <property type="entry name" value="RRM"/>
    <property type="match status" value="2"/>
</dbReference>
<dbReference type="InterPro" id="IPR012677">
    <property type="entry name" value="Nucleotide-bd_a/b_plait_sf"/>
</dbReference>
<keyword evidence="1" id="KW-0677">Repeat</keyword>
<evidence type="ECO:0000313" key="7">
    <source>
        <dbReference type="Proteomes" id="UP001314263"/>
    </source>
</evidence>
<sequence length="288" mass="31951">MAAAKDEPDQDVLDQDEPSSTGTEQTDDGIKLFLGGLSWSLSEDQVREYFETKYGRVKEVVIMRDKYTSRPRGFGFLTLSDEEAATQICQDTHTLDGRQIDAKRSLPQSQKPKLRKLFVGGLAPETTEDDFREYFGQFGEITEAQIMQDHTSGRSRGFGFITYDEEGAIEKVFAQGRMHELAGKSVEVKRATPKGTGPSLGRGLIWRGYDQRADRAALEHAGYAAHGAWPGHGLGAGMLTGYMGRGTPYEGFYGPMQGMQQMGAYRHNPAAAYSYGMYHSMQHQGRGH</sequence>
<dbReference type="Proteomes" id="UP001314263">
    <property type="component" value="Unassembled WGS sequence"/>
</dbReference>
<dbReference type="InterPro" id="IPR000504">
    <property type="entry name" value="RRM_dom"/>
</dbReference>
<accession>A0AAV1IED6</accession>
<organism evidence="6 7">
    <name type="scientific">Coccomyxa viridis</name>
    <dbReference type="NCBI Taxonomy" id="1274662"/>
    <lineage>
        <taxon>Eukaryota</taxon>
        <taxon>Viridiplantae</taxon>
        <taxon>Chlorophyta</taxon>
        <taxon>core chlorophytes</taxon>
        <taxon>Trebouxiophyceae</taxon>
        <taxon>Trebouxiophyceae incertae sedis</taxon>
        <taxon>Coccomyxaceae</taxon>
        <taxon>Coccomyxa</taxon>
    </lineage>
</organism>
<comment type="caution">
    <text evidence="6">The sequence shown here is derived from an EMBL/GenBank/DDBJ whole genome shotgun (WGS) entry which is preliminary data.</text>
</comment>
<dbReference type="EMBL" id="CAUYUE010000010">
    <property type="protein sequence ID" value="CAK0784243.1"/>
    <property type="molecule type" value="Genomic_DNA"/>
</dbReference>
<dbReference type="Pfam" id="PF00076">
    <property type="entry name" value="RRM_1"/>
    <property type="match status" value="2"/>
</dbReference>